<sequence>MPVLLEGGHKATPHLPSHAAHGLVVDAFVAGPRQFSPHSERQPKCRSLSQGPPQGHPHSSITQASDPAIGQSPPSHLYSASLHHCLHPTVISLLGASTPRVLRMGYGTPNEGVTKARKGCYAAQFLESWTFPRLRWLAFTPGLRLGMSDPESASVHPHVLSLLGSPTTRVLRMEFRTPKEDVAKVRGLLRCQIFASLDSVQGEKSLAQGKTKPTKVLEIESDIDDPVKLEGTEQVVAQVIEPKHTRLELVVYKELKEAPLEPISC</sequence>
<organism evidence="2 3">
    <name type="scientific">Amborella trichopoda</name>
    <dbReference type="NCBI Taxonomy" id="13333"/>
    <lineage>
        <taxon>Eukaryota</taxon>
        <taxon>Viridiplantae</taxon>
        <taxon>Streptophyta</taxon>
        <taxon>Embryophyta</taxon>
        <taxon>Tracheophyta</taxon>
        <taxon>Spermatophyta</taxon>
        <taxon>Magnoliopsida</taxon>
        <taxon>Amborellales</taxon>
        <taxon>Amborellaceae</taxon>
        <taxon>Amborella</taxon>
    </lineage>
</organism>
<feature type="compositionally biased region" description="Polar residues" evidence="1">
    <location>
        <begin position="47"/>
        <end position="65"/>
    </location>
</feature>
<reference evidence="3" key="1">
    <citation type="journal article" date="2013" name="Science">
        <title>The Amborella genome and the evolution of flowering plants.</title>
        <authorList>
            <consortium name="Amborella Genome Project"/>
        </authorList>
    </citation>
    <scope>NUCLEOTIDE SEQUENCE [LARGE SCALE GENOMIC DNA]</scope>
</reference>
<keyword evidence="3" id="KW-1185">Reference proteome</keyword>
<feature type="region of interest" description="Disordered" evidence="1">
    <location>
        <begin position="35"/>
        <end position="73"/>
    </location>
</feature>
<dbReference type="EMBL" id="KI392237">
    <property type="protein sequence ID" value="ERN18235.1"/>
    <property type="molecule type" value="Genomic_DNA"/>
</dbReference>
<gene>
    <name evidence="2" type="ORF">AMTR_s00055p00067940</name>
</gene>
<dbReference type="AlphaFoldDB" id="U5D7M0"/>
<dbReference type="HOGENOM" id="CLU_1051059_0_0_1"/>
<evidence type="ECO:0000256" key="1">
    <source>
        <dbReference type="SAM" id="MobiDB-lite"/>
    </source>
</evidence>
<evidence type="ECO:0000313" key="2">
    <source>
        <dbReference type="EMBL" id="ERN18235.1"/>
    </source>
</evidence>
<name>U5D7M0_AMBTC</name>
<accession>U5D7M0</accession>
<evidence type="ECO:0000313" key="3">
    <source>
        <dbReference type="Proteomes" id="UP000017836"/>
    </source>
</evidence>
<dbReference type="Gramene" id="ERN18235">
    <property type="protein sequence ID" value="ERN18235"/>
    <property type="gene ID" value="AMTR_s00055p00067940"/>
</dbReference>
<protein>
    <submittedName>
        <fullName evidence="2">Uncharacterized protein</fullName>
    </submittedName>
</protein>
<proteinExistence type="predicted"/>
<dbReference type="Proteomes" id="UP000017836">
    <property type="component" value="Unassembled WGS sequence"/>
</dbReference>